<name>A0A9P6XBR0_RHIOR</name>
<evidence type="ECO:0000313" key="4">
    <source>
        <dbReference type="EMBL" id="KAG1310020.1"/>
    </source>
</evidence>
<feature type="compositionally biased region" description="Basic and acidic residues" evidence="3">
    <location>
        <begin position="182"/>
        <end position="194"/>
    </location>
</feature>
<protein>
    <recommendedName>
        <fullName evidence="6">THO complex subunit 7</fullName>
    </recommendedName>
</protein>
<feature type="region of interest" description="Disordered" evidence="3">
    <location>
        <begin position="182"/>
        <end position="249"/>
    </location>
</feature>
<evidence type="ECO:0000256" key="3">
    <source>
        <dbReference type="SAM" id="MobiDB-lite"/>
    </source>
</evidence>
<comment type="caution">
    <text evidence="4">The sequence shown here is derived from an EMBL/GenBank/DDBJ whole genome shotgun (WGS) entry which is preliminary data.</text>
</comment>
<proteinExistence type="predicted"/>
<keyword evidence="5" id="KW-1185">Reference proteome</keyword>
<evidence type="ECO:0008006" key="6">
    <source>
        <dbReference type="Google" id="ProtNLM"/>
    </source>
</evidence>
<dbReference type="GO" id="GO:0006397">
    <property type="term" value="P:mRNA processing"/>
    <property type="evidence" value="ECO:0007669"/>
    <property type="project" value="InterPro"/>
</dbReference>
<dbReference type="InterPro" id="IPR008501">
    <property type="entry name" value="THOC7/Mft1"/>
</dbReference>
<accession>A0A9P6XBR0</accession>
<dbReference type="Proteomes" id="UP000716291">
    <property type="component" value="Unassembled WGS sequence"/>
</dbReference>
<evidence type="ECO:0000256" key="1">
    <source>
        <dbReference type="ARBA" id="ARBA00004123"/>
    </source>
</evidence>
<reference evidence="4" key="1">
    <citation type="journal article" date="2020" name="Microb. Genom.">
        <title>Genetic diversity of clinical and environmental Mucorales isolates obtained from an investigation of mucormycosis cases among solid organ transplant recipients.</title>
        <authorList>
            <person name="Nguyen M.H."/>
            <person name="Kaul D."/>
            <person name="Muto C."/>
            <person name="Cheng S.J."/>
            <person name="Richter R.A."/>
            <person name="Bruno V.M."/>
            <person name="Liu G."/>
            <person name="Beyhan S."/>
            <person name="Sundermann A.J."/>
            <person name="Mounaud S."/>
            <person name="Pasculle A.W."/>
            <person name="Nierman W.C."/>
            <person name="Driscoll E."/>
            <person name="Cumbie R."/>
            <person name="Clancy C.J."/>
            <person name="Dupont C.L."/>
        </authorList>
    </citation>
    <scope>NUCLEOTIDE SEQUENCE</scope>
    <source>
        <strain evidence="4">GL11</strain>
    </source>
</reference>
<dbReference type="OrthoDB" id="205166at2759"/>
<dbReference type="GO" id="GO:0000445">
    <property type="term" value="C:THO complex part of transcription export complex"/>
    <property type="evidence" value="ECO:0007669"/>
    <property type="project" value="InterPro"/>
</dbReference>
<keyword evidence="2" id="KW-0539">Nucleus</keyword>
<dbReference type="EMBL" id="JAANQT010000558">
    <property type="protein sequence ID" value="KAG1310020.1"/>
    <property type="molecule type" value="Genomic_DNA"/>
</dbReference>
<evidence type="ECO:0000256" key="2">
    <source>
        <dbReference type="ARBA" id="ARBA00023242"/>
    </source>
</evidence>
<comment type="subcellular location">
    <subcellularLocation>
        <location evidence="1">Nucleus</location>
    </subcellularLocation>
</comment>
<evidence type="ECO:0000313" key="5">
    <source>
        <dbReference type="Proteomes" id="UP000716291"/>
    </source>
</evidence>
<feature type="compositionally biased region" description="Acidic residues" evidence="3">
    <location>
        <begin position="199"/>
        <end position="217"/>
    </location>
</feature>
<feature type="compositionally biased region" description="Basic and acidic residues" evidence="3">
    <location>
        <begin position="218"/>
        <end position="234"/>
    </location>
</feature>
<dbReference type="AlphaFoldDB" id="A0A9P6XBR0"/>
<dbReference type="Pfam" id="PF05615">
    <property type="entry name" value="THOC7"/>
    <property type="match status" value="1"/>
</dbReference>
<gene>
    <name evidence="4" type="ORF">G6F64_004865</name>
</gene>
<organism evidence="4 5">
    <name type="scientific">Rhizopus oryzae</name>
    <name type="common">Mucormycosis agent</name>
    <name type="synonym">Rhizopus arrhizus var. delemar</name>
    <dbReference type="NCBI Taxonomy" id="64495"/>
    <lineage>
        <taxon>Eukaryota</taxon>
        <taxon>Fungi</taxon>
        <taxon>Fungi incertae sedis</taxon>
        <taxon>Mucoromycota</taxon>
        <taxon>Mucoromycotina</taxon>
        <taxon>Mucoromycetes</taxon>
        <taxon>Mucorales</taxon>
        <taxon>Mucorineae</taxon>
        <taxon>Rhizopodaceae</taxon>
        <taxon>Rhizopus</taxon>
    </lineage>
</organism>
<sequence>MDEELSLKQRLALDDRTVKTLEKKVHSFLNTLYTEPIDSAQHAFENILIQVTSYQTNLERNPIIQTVNDKDIKEYNAIVERTAVAQAEAIKDIVTLKEDLIVAQNVRNHKLEYDRVAREIMKLDTRDAYRDSIEELKKEIEILQREKINKLTALENRKRNLKQAVDSLKDLQRSVEEERAAITEDKRKVMDMERGYASSDEEGDIGSSSGEEEEERVEEDKKYTSHRFQERKSDDEDEEGIVLDTPMVE</sequence>